<keyword evidence="4" id="KW-1003">Cell membrane</keyword>
<name>H8FSS5_MAGML</name>
<dbReference type="eggNOG" id="COG0609">
    <property type="taxonomic scope" value="Bacteria"/>
</dbReference>
<dbReference type="InterPro" id="IPR037294">
    <property type="entry name" value="ABC_BtuC-like"/>
</dbReference>
<keyword evidence="7 8" id="KW-0472">Membrane</keyword>
<feature type="transmembrane region" description="Helical" evidence="8">
    <location>
        <begin position="228"/>
        <end position="254"/>
    </location>
</feature>
<evidence type="ECO:0000313" key="9">
    <source>
        <dbReference type="EMBL" id="CCG41413.1"/>
    </source>
</evidence>
<gene>
    <name evidence="9" type="ORF">PHAMO_270254</name>
</gene>
<dbReference type="Pfam" id="PF01032">
    <property type="entry name" value="FecCD"/>
    <property type="match status" value="1"/>
</dbReference>
<dbReference type="Proteomes" id="UP000004169">
    <property type="component" value="Unassembled WGS sequence"/>
</dbReference>
<feature type="transmembrane region" description="Helical" evidence="8">
    <location>
        <begin position="180"/>
        <end position="200"/>
    </location>
</feature>
<keyword evidence="6 8" id="KW-1133">Transmembrane helix</keyword>
<dbReference type="OrthoDB" id="9811975at2"/>
<proteinExistence type="inferred from homology"/>
<dbReference type="GO" id="GO:0005886">
    <property type="term" value="C:plasma membrane"/>
    <property type="evidence" value="ECO:0007669"/>
    <property type="project" value="UniProtKB-SubCell"/>
</dbReference>
<accession>H8FSS5</accession>
<keyword evidence="5 8" id="KW-0812">Transmembrane</keyword>
<reference evidence="9 10" key="1">
    <citation type="journal article" date="2012" name="J. Bacteriol.">
        <title>Draft Genome Sequence of the Purple Photosynthetic Bacterium Phaeospirillum molischianum DSM120, a Particularly Versatile Bacterium.</title>
        <authorList>
            <person name="Duquesne K."/>
            <person name="Prima V."/>
            <person name="Ji B."/>
            <person name="Rouy Z."/>
            <person name="Medigue C."/>
            <person name="Talla E."/>
            <person name="Sturgis J.N."/>
        </authorList>
    </citation>
    <scope>NUCLEOTIDE SEQUENCE [LARGE SCALE GENOMIC DNA]</scope>
    <source>
        <strain evidence="10">DSM120</strain>
    </source>
</reference>
<dbReference type="RefSeq" id="WP_002728485.1">
    <property type="nucleotide sequence ID" value="NZ_CAHP01000020.1"/>
</dbReference>
<feature type="transmembrane region" description="Helical" evidence="8">
    <location>
        <begin position="135"/>
        <end position="160"/>
    </location>
</feature>
<evidence type="ECO:0000256" key="7">
    <source>
        <dbReference type="ARBA" id="ARBA00023136"/>
    </source>
</evidence>
<feature type="transmembrane region" description="Helical" evidence="8">
    <location>
        <begin position="299"/>
        <end position="316"/>
    </location>
</feature>
<comment type="caution">
    <text evidence="9">The sequence shown here is derived from an EMBL/GenBank/DDBJ whole genome shotgun (WGS) entry which is preliminary data.</text>
</comment>
<feature type="transmembrane region" description="Helical" evidence="8">
    <location>
        <begin position="110"/>
        <end position="128"/>
    </location>
</feature>
<dbReference type="EMBL" id="CAHP01000020">
    <property type="protein sequence ID" value="CCG41413.1"/>
    <property type="molecule type" value="Genomic_DNA"/>
</dbReference>
<comment type="similarity">
    <text evidence="2">Belongs to the binding-protein-dependent transport system permease family. FecCD subfamily.</text>
</comment>
<evidence type="ECO:0000256" key="5">
    <source>
        <dbReference type="ARBA" id="ARBA00022692"/>
    </source>
</evidence>
<dbReference type="InterPro" id="IPR000522">
    <property type="entry name" value="ABC_transptr_permease_BtuC"/>
</dbReference>
<dbReference type="GO" id="GO:0022857">
    <property type="term" value="F:transmembrane transporter activity"/>
    <property type="evidence" value="ECO:0007669"/>
    <property type="project" value="InterPro"/>
</dbReference>
<dbReference type="GO" id="GO:0033214">
    <property type="term" value="P:siderophore-iron import into cell"/>
    <property type="evidence" value="ECO:0007669"/>
    <property type="project" value="TreeGrafter"/>
</dbReference>
<feature type="transmembrane region" description="Helical" evidence="8">
    <location>
        <begin position="57"/>
        <end position="78"/>
    </location>
</feature>
<dbReference type="SUPFAM" id="SSF81345">
    <property type="entry name" value="ABC transporter involved in vitamin B12 uptake, BtuC"/>
    <property type="match status" value="1"/>
</dbReference>
<comment type="subcellular location">
    <subcellularLocation>
        <location evidence="1">Cell membrane</location>
        <topology evidence="1">Multi-pass membrane protein</topology>
    </subcellularLocation>
</comment>
<dbReference type="Gene3D" id="1.10.3470.10">
    <property type="entry name" value="ABC transporter involved in vitamin B12 uptake, BtuC"/>
    <property type="match status" value="1"/>
</dbReference>
<evidence type="ECO:0000256" key="1">
    <source>
        <dbReference type="ARBA" id="ARBA00004651"/>
    </source>
</evidence>
<evidence type="ECO:0000313" key="10">
    <source>
        <dbReference type="Proteomes" id="UP000004169"/>
    </source>
</evidence>
<dbReference type="CDD" id="cd06550">
    <property type="entry name" value="TM_ABC_iron-siderophores_like"/>
    <property type="match status" value="1"/>
</dbReference>
<evidence type="ECO:0000256" key="6">
    <source>
        <dbReference type="ARBA" id="ARBA00022989"/>
    </source>
</evidence>
<dbReference type="AlphaFoldDB" id="H8FSS5"/>
<dbReference type="PANTHER" id="PTHR30472:SF25">
    <property type="entry name" value="ABC TRANSPORTER PERMEASE PROTEIN MJ0876-RELATED"/>
    <property type="match status" value="1"/>
</dbReference>
<sequence length="322" mass="32895">MIRPAPEPILVLLLALLAVVSVSLGTTALMPWDVFSANPDRAALARLVIVEIRLPRTLLAVLTGGSLGLAGAVLQGLLRNPLADPGVIGVSAMASLGSVLAFYFGLWSVAAGGICGGLLAAVLLVMLAGRRTGTLTLLLAGVALSSFAVALTALALNLAPSPLAAYEIMFWLLGSVADRSWSQVRLVAPLILLGWGLLLATRRGLSALALGEDVAQSLGVNLIRLRGLAVFGTACCVGAAVAVTGSIGFVGLVVPHLLRGWVGHDSGRLLAVSALGGATLLLAADLVVRMIATGPELKLGVATALVGAPFFLWQVMRMRGPS</sequence>
<keyword evidence="10" id="KW-1185">Reference proteome</keyword>
<keyword evidence="3" id="KW-0813">Transport</keyword>
<protein>
    <submittedName>
        <fullName evidence="9">Hemin/siderophore transport system permease protein</fullName>
    </submittedName>
</protein>
<evidence type="ECO:0000256" key="4">
    <source>
        <dbReference type="ARBA" id="ARBA00022475"/>
    </source>
</evidence>
<feature type="transmembrane region" description="Helical" evidence="8">
    <location>
        <begin position="266"/>
        <end position="287"/>
    </location>
</feature>
<evidence type="ECO:0000256" key="3">
    <source>
        <dbReference type="ARBA" id="ARBA00022448"/>
    </source>
</evidence>
<evidence type="ECO:0000256" key="2">
    <source>
        <dbReference type="ARBA" id="ARBA00007935"/>
    </source>
</evidence>
<evidence type="ECO:0000256" key="8">
    <source>
        <dbReference type="SAM" id="Phobius"/>
    </source>
</evidence>
<dbReference type="PANTHER" id="PTHR30472">
    <property type="entry name" value="FERRIC ENTEROBACTIN TRANSPORT SYSTEM PERMEASE PROTEIN"/>
    <property type="match status" value="1"/>
</dbReference>
<dbReference type="STRING" id="1150626.PHAMO_270254"/>
<organism evidence="9 10">
    <name type="scientific">Magnetospirillum molischianum DSM 120</name>
    <dbReference type="NCBI Taxonomy" id="1150626"/>
    <lineage>
        <taxon>Bacteria</taxon>
        <taxon>Pseudomonadati</taxon>
        <taxon>Pseudomonadota</taxon>
        <taxon>Alphaproteobacteria</taxon>
        <taxon>Rhodospirillales</taxon>
        <taxon>Rhodospirillaceae</taxon>
        <taxon>Magnetospirillum</taxon>
    </lineage>
</organism>